<keyword evidence="1" id="KW-1133">Transmembrane helix</keyword>
<proteinExistence type="predicted"/>
<feature type="transmembrane region" description="Helical" evidence="1">
    <location>
        <begin position="21"/>
        <end position="43"/>
    </location>
</feature>
<feature type="transmembrane region" description="Helical" evidence="1">
    <location>
        <begin position="156"/>
        <end position="175"/>
    </location>
</feature>
<evidence type="ECO:0000313" key="3">
    <source>
        <dbReference type="Proteomes" id="UP000237662"/>
    </source>
</evidence>
<feature type="transmembrane region" description="Helical" evidence="1">
    <location>
        <begin position="133"/>
        <end position="150"/>
    </location>
</feature>
<gene>
    <name evidence="2" type="ORF">CLV84_0326</name>
</gene>
<dbReference type="EMBL" id="PTJC01000005">
    <property type="protein sequence ID" value="PPK87386.1"/>
    <property type="molecule type" value="Genomic_DNA"/>
</dbReference>
<keyword evidence="3" id="KW-1185">Reference proteome</keyword>
<evidence type="ECO:0000313" key="2">
    <source>
        <dbReference type="EMBL" id="PPK87386.1"/>
    </source>
</evidence>
<reference evidence="2 3" key="1">
    <citation type="submission" date="2018-02" db="EMBL/GenBank/DDBJ databases">
        <title>Genomic Encyclopedia of Archaeal and Bacterial Type Strains, Phase II (KMG-II): from individual species to whole genera.</title>
        <authorList>
            <person name="Goeker M."/>
        </authorList>
    </citation>
    <scope>NUCLEOTIDE SEQUENCE [LARGE SCALE GENOMIC DNA]</scope>
    <source>
        <strain evidence="2 3">DSM 29526</strain>
    </source>
</reference>
<dbReference type="RefSeq" id="WP_104417994.1">
    <property type="nucleotide sequence ID" value="NZ_PTJC01000005.1"/>
</dbReference>
<feature type="transmembrane region" description="Helical" evidence="1">
    <location>
        <begin position="108"/>
        <end position="126"/>
    </location>
</feature>
<sequence length="187" mass="20778">MVTSTLAAYREDLIVRTKTGIEFMLAATLVWFGIALIWLTPYAAYDKSVLTFMVGAVMLPLALLLSKVMGTTWKLPDNPLQPLGLWLNFAQLFYFPILVFLLLRSPEYFIMGYAIITGAHLFPYAWLYDELGYAVAAGVISLGALGIALFQPPTSVYLIPLFTAGCFLLLSGWMLTRRTWARGVGAH</sequence>
<keyword evidence="1" id="KW-0812">Transmembrane</keyword>
<dbReference type="Proteomes" id="UP000237662">
    <property type="component" value="Unassembled WGS sequence"/>
</dbReference>
<feature type="transmembrane region" description="Helical" evidence="1">
    <location>
        <begin position="82"/>
        <end position="102"/>
    </location>
</feature>
<dbReference type="AlphaFoldDB" id="A0A2S6I792"/>
<accession>A0A2S6I792</accession>
<dbReference type="Pfam" id="PF22765">
    <property type="entry name" value="DUF7010"/>
    <property type="match status" value="1"/>
</dbReference>
<protein>
    <submittedName>
        <fullName evidence="2">Uncharacterized protein</fullName>
    </submittedName>
</protein>
<name>A0A2S6I792_9BACT</name>
<dbReference type="InterPro" id="IPR053824">
    <property type="entry name" value="DUF7010"/>
</dbReference>
<keyword evidence="1" id="KW-0472">Membrane</keyword>
<dbReference type="OrthoDB" id="3242785at2"/>
<organism evidence="2 3">
    <name type="scientific">Neolewinella xylanilytica</name>
    <dbReference type="NCBI Taxonomy" id="1514080"/>
    <lineage>
        <taxon>Bacteria</taxon>
        <taxon>Pseudomonadati</taxon>
        <taxon>Bacteroidota</taxon>
        <taxon>Saprospiria</taxon>
        <taxon>Saprospirales</taxon>
        <taxon>Lewinellaceae</taxon>
        <taxon>Neolewinella</taxon>
    </lineage>
</organism>
<evidence type="ECO:0000256" key="1">
    <source>
        <dbReference type="SAM" id="Phobius"/>
    </source>
</evidence>
<comment type="caution">
    <text evidence="2">The sequence shown here is derived from an EMBL/GenBank/DDBJ whole genome shotgun (WGS) entry which is preliminary data.</text>
</comment>
<feature type="transmembrane region" description="Helical" evidence="1">
    <location>
        <begin position="49"/>
        <end position="70"/>
    </location>
</feature>